<reference evidence="1 2" key="1">
    <citation type="submission" date="2020-08" db="EMBL/GenBank/DDBJ databases">
        <title>Genomic Encyclopedia of Type Strains, Phase IV (KMG-V): Genome sequencing to study the core and pangenomes of soil and plant-associated prokaryotes.</title>
        <authorList>
            <person name="Whitman W."/>
        </authorList>
    </citation>
    <scope>NUCLEOTIDE SEQUENCE [LARGE SCALE GENOMIC DNA]</scope>
    <source>
        <strain evidence="1 2">ANJLi2</strain>
    </source>
</reference>
<dbReference type="RefSeq" id="WP_076371413.1">
    <property type="nucleotide sequence ID" value="NZ_FTMG01000002.1"/>
</dbReference>
<comment type="caution">
    <text evidence="1">The sequence shown here is derived from an EMBL/GenBank/DDBJ whole genome shotgun (WGS) entry which is preliminary data.</text>
</comment>
<protein>
    <recommendedName>
        <fullName evidence="3">DUF1795 domain-containing protein</fullName>
    </recommendedName>
</protein>
<evidence type="ECO:0008006" key="3">
    <source>
        <dbReference type="Google" id="ProtNLM"/>
    </source>
</evidence>
<sequence>MTKSDQVIHSFAIYEIKRATFKPYDFKWAKFHENNSDFVHLYPEIQLDVEENELIICSTVIDADNYSLLTTRRIVTKENDIENIGDMTSAIQNTPPLQFKLEKYNYVFGTLQLQNGTVFRYFIEAGKASMVIEYGIRTLIWSQQLTDSQMINLIRIWEKKLKAKL</sequence>
<proteinExistence type="predicted"/>
<dbReference type="Proteomes" id="UP000541583">
    <property type="component" value="Unassembled WGS sequence"/>
</dbReference>
<evidence type="ECO:0000313" key="1">
    <source>
        <dbReference type="EMBL" id="MBB6108349.1"/>
    </source>
</evidence>
<name>A0ABR6PF13_9SPHI</name>
<evidence type="ECO:0000313" key="2">
    <source>
        <dbReference type="Proteomes" id="UP000541583"/>
    </source>
</evidence>
<organism evidence="1 2">
    <name type="scientific">Mucilaginibacter lappiensis</name>
    <dbReference type="NCBI Taxonomy" id="354630"/>
    <lineage>
        <taxon>Bacteria</taxon>
        <taxon>Pseudomonadati</taxon>
        <taxon>Bacteroidota</taxon>
        <taxon>Sphingobacteriia</taxon>
        <taxon>Sphingobacteriales</taxon>
        <taxon>Sphingobacteriaceae</taxon>
        <taxon>Mucilaginibacter</taxon>
    </lineage>
</organism>
<gene>
    <name evidence="1" type="ORF">HDF23_001084</name>
</gene>
<keyword evidence="2" id="KW-1185">Reference proteome</keyword>
<dbReference type="EMBL" id="JACHCB010000002">
    <property type="protein sequence ID" value="MBB6108349.1"/>
    <property type="molecule type" value="Genomic_DNA"/>
</dbReference>
<accession>A0ABR6PF13</accession>